<evidence type="ECO:0000313" key="7">
    <source>
        <dbReference type="Proteomes" id="UP000486351"/>
    </source>
</evidence>
<keyword evidence="6" id="KW-1185">Reference proteome</keyword>
<evidence type="ECO:0000313" key="3">
    <source>
        <dbReference type="EMBL" id="KAE9174554.1"/>
    </source>
</evidence>
<sequence>MQKDRSQGLMRSNIFVKGTRVQTPAKSVGVAHVKGTTAGSKKMVKNQCQIPAEVALLQPISTPKIGSEGLKARGGVKRQSHVDARAGAT</sequence>
<proteinExistence type="predicted"/>
<dbReference type="Proteomes" id="UP000486351">
    <property type="component" value="Unassembled WGS sequence"/>
</dbReference>
<name>A0A6A3VWG9_9STRA</name>
<evidence type="ECO:0000313" key="6">
    <source>
        <dbReference type="Proteomes" id="UP000433483"/>
    </source>
</evidence>
<feature type="compositionally biased region" description="Basic and acidic residues" evidence="1">
    <location>
        <begin position="80"/>
        <end position="89"/>
    </location>
</feature>
<dbReference type="Proteomes" id="UP000433483">
    <property type="component" value="Unassembled WGS sequence"/>
</dbReference>
<organism evidence="3 6">
    <name type="scientific">Phytophthora fragariae</name>
    <dbReference type="NCBI Taxonomy" id="53985"/>
    <lineage>
        <taxon>Eukaryota</taxon>
        <taxon>Sar</taxon>
        <taxon>Stramenopiles</taxon>
        <taxon>Oomycota</taxon>
        <taxon>Peronosporomycetes</taxon>
        <taxon>Peronosporales</taxon>
        <taxon>Peronosporaceae</taxon>
        <taxon>Phytophthora</taxon>
    </lineage>
</organism>
<evidence type="ECO:0000256" key="1">
    <source>
        <dbReference type="SAM" id="MobiDB-lite"/>
    </source>
</evidence>
<comment type="caution">
    <text evidence="3">The sequence shown here is derived from an EMBL/GenBank/DDBJ whole genome shotgun (WGS) entry which is preliminary data.</text>
</comment>
<dbReference type="EMBL" id="QXGB01002852">
    <property type="protein sequence ID" value="KAE9174554.1"/>
    <property type="molecule type" value="Genomic_DNA"/>
</dbReference>
<reference evidence="5 6" key="1">
    <citation type="submission" date="2018-08" db="EMBL/GenBank/DDBJ databases">
        <title>Genomic investigation of the strawberry pathogen Phytophthora fragariae indicates pathogenicity is determined by transcriptional variation in three key races.</title>
        <authorList>
            <person name="Adams T.M."/>
            <person name="Armitage A.D."/>
            <person name="Sobczyk M.K."/>
            <person name="Bates H.J."/>
            <person name="Dunwell J.M."/>
            <person name="Nellist C.F."/>
            <person name="Harrison R.J."/>
        </authorList>
    </citation>
    <scope>NUCLEOTIDE SEQUENCE [LARGE SCALE GENOMIC DNA]</scope>
    <source>
        <strain evidence="3 6">NOV-27</strain>
        <strain evidence="4 7">NOV-77</strain>
        <strain evidence="2 5">NOV-9</strain>
    </source>
</reference>
<evidence type="ECO:0000313" key="2">
    <source>
        <dbReference type="EMBL" id="KAE8938261.1"/>
    </source>
</evidence>
<dbReference type="EMBL" id="QXFY01002597">
    <property type="protein sequence ID" value="KAE9295023.1"/>
    <property type="molecule type" value="Genomic_DNA"/>
</dbReference>
<gene>
    <name evidence="3" type="ORF">PF005_g25809</name>
    <name evidence="4" type="ORF">PF008_g24380</name>
    <name evidence="2" type="ORF">PF009_g11853</name>
</gene>
<accession>A0A6A3VWG9</accession>
<feature type="region of interest" description="Disordered" evidence="1">
    <location>
        <begin position="67"/>
        <end position="89"/>
    </location>
</feature>
<protein>
    <submittedName>
        <fullName evidence="3">Uncharacterized protein</fullName>
    </submittedName>
</protein>
<dbReference type="AlphaFoldDB" id="A0A6A3VWG9"/>
<dbReference type="Proteomes" id="UP000429523">
    <property type="component" value="Unassembled WGS sequence"/>
</dbReference>
<evidence type="ECO:0000313" key="5">
    <source>
        <dbReference type="Proteomes" id="UP000429523"/>
    </source>
</evidence>
<evidence type="ECO:0000313" key="4">
    <source>
        <dbReference type="EMBL" id="KAE9295023.1"/>
    </source>
</evidence>
<dbReference type="EMBL" id="QXGF01000573">
    <property type="protein sequence ID" value="KAE8938261.1"/>
    <property type="molecule type" value="Genomic_DNA"/>
</dbReference>